<evidence type="ECO:0000313" key="2">
    <source>
        <dbReference type="Proteomes" id="UP000740883"/>
    </source>
</evidence>
<protein>
    <submittedName>
        <fullName evidence="1">Uncharacterized protein</fullName>
    </submittedName>
</protein>
<dbReference type="AlphaFoldDB" id="A0A9P6GW01"/>
<dbReference type="Proteomes" id="UP000740883">
    <property type="component" value="Unassembled WGS sequence"/>
</dbReference>
<reference evidence="1 2" key="1">
    <citation type="journal article" date="2020" name="Genome Biol. Evol.">
        <title>Comparative genomics of strictly vertically transmitted, feminizing microsporidia endosymbionts of amphipod crustaceans.</title>
        <authorList>
            <person name="Cormier A."/>
            <person name="Chebbi M.A."/>
            <person name="Giraud I."/>
            <person name="Wattier R."/>
            <person name="Teixeira M."/>
            <person name="Gilbert C."/>
            <person name="Rigaud T."/>
            <person name="Cordaux R."/>
        </authorList>
    </citation>
    <scope>NUCLEOTIDE SEQUENCE [LARGE SCALE GENOMIC DNA]</scope>
    <source>
        <strain evidence="1 2">Ou3-Ou53</strain>
    </source>
</reference>
<keyword evidence="2" id="KW-1185">Reference proteome</keyword>
<sequence>MGNILRRNFVCLNILFGDFTNKDEMLSRIAAVSLSINTVKDRILANEEDVTGLLLQNLRTAKILLNCLDENTDITSNSLLAVLVCFFFKNSHERKILNCYYFLINV</sequence>
<organism evidence="1 2">
    <name type="scientific">Nosema granulosis</name>
    <dbReference type="NCBI Taxonomy" id="83296"/>
    <lineage>
        <taxon>Eukaryota</taxon>
        <taxon>Fungi</taxon>
        <taxon>Fungi incertae sedis</taxon>
        <taxon>Microsporidia</taxon>
        <taxon>Nosematidae</taxon>
        <taxon>Nosema</taxon>
    </lineage>
</organism>
<dbReference type="OrthoDB" id="6623314at2759"/>
<dbReference type="EMBL" id="SBJO01000541">
    <property type="protein sequence ID" value="KAF9760689.1"/>
    <property type="molecule type" value="Genomic_DNA"/>
</dbReference>
<name>A0A9P6GW01_9MICR</name>
<accession>A0A9P6GW01</accession>
<comment type="caution">
    <text evidence="1">The sequence shown here is derived from an EMBL/GenBank/DDBJ whole genome shotgun (WGS) entry which is preliminary data.</text>
</comment>
<evidence type="ECO:0000313" key="1">
    <source>
        <dbReference type="EMBL" id="KAF9760689.1"/>
    </source>
</evidence>
<gene>
    <name evidence="1" type="ORF">NGRA_3051</name>
</gene>
<proteinExistence type="predicted"/>